<accession>A0A560DPR1</accession>
<protein>
    <submittedName>
        <fullName evidence="1">Uncharacterized protein</fullName>
    </submittedName>
</protein>
<comment type="caution">
    <text evidence="1">The sequence shown here is derived from an EMBL/GenBank/DDBJ whole genome shotgun (WGS) entry which is preliminary data.</text>
</comment>
<dbReference type="EMBL" id="VITK01000004">
    <property type="protein sequence ID" value="TWA99113.1"/>
    <property type="molecule type" value="Genomic_DNA"/>
</dbReference>
<proteinExistence type="predicted"/>
<name>A0A560DPR1_9BRAD</name>
<dbReference type="AlphaFoldDB" id="A0A560DPR1"/>
<dbReference type="RefSeq" id="WP_063694585.1">
    <property type="nucleotide sequence ID" value="NZ_LVEM01000008.1"/>
</dbReference>
<dbReference type="Proteomes" id="UP000319949">
    <property type="component" value="Unassembled WGS sequence"/>
</dbReference>
<keyword evidence="2" id="KW-1185">Reference proteome</keyword>
<reference evidence="1 2" key="1">
    <citation type="submission" date="2019-06" db="EMBL/GenBank/DDBJ databases">
        <title>Genomic Encyclopedia of Type Strains, Phase IV (KMG-V): Genome sequencing to study the core and pangenomes of soil and plant-associated prokaryotes.</title>
        <authorList>
            <person name="Whitman W."/>
        </authorList>
    </citation>
    <scope>NUCLEOTIDE SEQUENCE [LARGE SCALE GENOMIC DNA]</scope>
    <source>
        <strain evidence="1 2">BR 510</strain>
    </source>
</reference>
<evidence type="ECO:0000313" key="2">
    <source>
        <dbReference type="Proteomes" id="UP000319949"/>
    </source>
</evidence>
<dbReference type="OrthoDB" id="8251977at2"/>
<organism evidence="1 2">
    <name type="scientific">Bradyrhizobium stylosanthis</name>
    <dbReference type="NCBI Taxonomy" id="1803665"/>
    <lineage>
        <taxon>Bacteria</taxon>
        <taxon>Pseudomonadati</taxon>
        <taxon>Pseudomonadota</taxon>
        <taxon>Alphaproteobacteria</taxon>
        <taxon>Hyphomicrobiales</taxon>
        <taxon>Nitrobacteraceae</taxon>
        <taxon>Bradyrhizobium</taxon>
    </lineage>
</organism>
<evidence type="ECO:0000313" key="1">
    <source>
        <dbReference type="EMBL" id="TWA99113.1"/>
    </source>
</evidence>
<sequence length="132" mass="14807">MPAYLVRSIDSHEIVGLLFADHPKSLARSVQEWTERDDCEYVELPAGGLVWAGSAVRVPMSTGIESSTDWTIPELPFATATLSETWLDVLYGYKPELRWTKFRARKGAQSTSTELPQPMHSAQVIPLRRPHA</sequence>
<gene>
    <name evidence="1" type="ORF">FBZ96_10481</name>
</gene>